<organism evidence="1 2">
    <name type="scientific">Rouxiella aceris</name>
    <dbReference type="NCBI Taxonomy" id="2703884"/>
    <lineage>
        <taxon>Bacteria</taxon>
        <taxon>Pseudomonadati</taxon>
        <taxon>Pseudomonadota</taxon>
        <taxon>Gammaproteobacteria</taxon>
        <taxon>Enterobacterales</taxon>
        <taxon>Yersiniaceae</taxon>
        <taxon>Rouxiella</taxon>
    </lineage>
</organism>
<evidence type="ECO:0000313" key="1">
    <source>
        <dbReference type="EMBL" id="NMP28322.1"/>
    </source>
</evidence>
<reference evidence="1 2" key="2">
    <citation type="submission" date="2020-06" db="EMBL/GenBank/DDBJ databases">
        <title>Polyphasic characterization of a Rahnella strain isolated from tree sap.</title>
        <authorList>
            <person name="Kim I.S."/>
        </authorList>
    </citation>
    <scope>NUCLEOTIDE SEQUENCE [LARGE SCALE GENOMIC DNA]</scope>
    <source>
        <strain evidence="1 2">SAP-1</strain>
    </source>
</reference>
<dbReference type="AlphaFoldDB" id="A0A848MN61"/>
<dbReference type="EMBL" id="JAADJU010000008">
    <property type="protein sequence ID" value="NMP28322.1"/>
    <property type="molecule type" value="Genomic_DNA"/>
</dbReference>
<gene>
    <name evidence="1" type="ORF">GW590_15780</name>
</gene>
<dbReference type="RefSeq" id="WP_169404026.1">
    <property type="nucleotide sequence ID" value="NZ_JAADJU010000008.1"/>
</dbReference>
<dbReference type="GO" id="GO:0030244">
    <property type="term" value="P:cellulose biosynthetic process"/>
    <property type="evidence" value="ECO:0007669"/>
    <property type="project" value="InterPro"/>
</dbReference>
<evidence type="ECO:0000313" key="2">
    <source>
        <dbReference type="Proteomes" id="UP000585363"/>
    </source>
</evidence>
<comment type="caution">
    <text evidence="1">The sequence shown here is derived from an EMBL/GenBank/DDBJ whole genome shotgun (WGS) entry which is preliminary data.</text>
</comment>
<accession>A0A848MN61</accession>
<keyword evidence="2" id="KW-1185">Reference proteome</keyword>
<name>A0A848MN61_9GAMM</name>
<proteinExistence type="predicted"/>
<dbReference type="InterPro" id="IPR038470">
    <property type="entry name" value="Cellsynth_D_sf"/>
</dbReference>
<dbReference type="Proteomes" id="UP000585363">
    <property type="component" value="Unassembled WGS sequence"/>
</dbReference>
<protein>
    <submittedName>
        <fullName evidence="1">Cellulose synthase</fullName>
    </submittedName>
</protein>
<reference evidence="1 2" key="1">
    <citation type="submission" date="2020-01" db="EMBL/GenBank/DDBJ databases">
        <authorList>
            <person name="Lee S.D."/>
        </authorList>
    </citation>
    <scope>NUCLEOTIDE SEQUENCE [LARGE SCALE GENOMIC DNA]</scope>
    <source>
        <strain evidence="1 2">SAP-1</strain>
    </source>
</reference>
<sequence length="159" mass="17866">MQQFNDAQRVQDYYRQRQQQPGWFNLVQALFSGILTSAEDEDAREFLKMIGGNLAAQHTLPAAGTVGELEDNLNALLARFDWGVVSIDATGQYLSLRHLAWPVPSQGQDDILWQTALIAVLEGAYSQWLNAQSNHAQVPVRWLETTAEGGFIFRYQNGL</sequence>
<dbReference type="Pfam" id="PF03500">
    <property type="entry name" value="Cellsynth_D"/>
    <property type="match status" value="1"/>
</dbReference>
<dbReference type="Gene3D" id="3.30.70.2590">
    <property type="match status" value="1"/>
</dbReference>
<dbReference type="InterPro" id="IPR022798">
    <property type="entry name" value="BcsD_bac"/>
</dbReference>